<gene>
    <name evidence="1" type="ORF">DPEC_G00359420</name>
</gene>
<reference evidence="1" key="1">
    <citation type="submission" date="2021-05" db="EMBL/GenBank/DDBJ databases">
        <authorList>
            <person name="Pan Q."/>
            <person name="Jouanno E."/>
            <person name="Zahm M."/>
            <person name="Klopp C."/>
            <person name="Cabau C."/>
            <person name="Louis A."/>
            <person name="Berthelot C."/>
            <person name="Parey E."/>
            <person name="Roest Crollius H."/>
            <person name="Montfort J."/>
            <person name="Robinson-Rechavi M."/>
            <person name="Bouchez O."/>
            <person name="Lampietro C."/>
            <person name="Lopez Roques C."/>
            <person name="Donnadieu C."/>
            <person name="Postlethwait J."/>
            <person name="Bobe J."/>
            <person name="Dillon D."/>
            <person name="Chandos A."/>
            <person name="von Hippel F."/>
            <person name="Guiguen Y."/>
        </authorList>
    </citation>
    <scope>NUCLEOTIDE SEQUENCE</scope>
    <source>
        <strain evidence="1">YG-Jan2019</strain>
    </source>
</reference>
<proteinExistence type="predicted"/>
<organism evidence="1 2">
    <name type="scientific">Dallia pectoralis</name>
    <name type="common">Alaska blackfish</name>
    <dbReference type="NCBI Taxonomy" id="75939"/>
    <lineage>
        <taxon>Eukaryota</taxon>
        <taxon>Metazoa</taxon>
        <taxon>Chordata</taxon>
        <taxon>Craniata</taxon>
        <taxon>Vertebrata</taxon>
        <taxon>Euteleostomi</taxon>
        <taxon>Actinopterygii</taxon>
        <taxon>Neopterygii</taxon>
        <taxon>Teleostei</taxon>
        <taxon>Protacanthopterygii</taxon>
        <taxon>Esociformes</taxon>
        <taxon>Umbridae</taxon>
        <taxon>Dallia</taxon>
    </lineage>
</organism>
<dbReference type="Proteomes" id="UP001157502">
    <property type="component" value="Chromosome 37"/>
</dbReference>
<dbReference type="EMBL" id="CM055764">
    <property type="protein sequence ID" value="KAJ7984886.1"/>
    <property type="molecule type" value="Genomic_DNA"/>
</dbReference>
<name>A0ACC2F0L2_DALPE</name>
<protein>
    <submittedName>
        <fullName evidence="1">Uncharacterized protein</fullName>
    </submittedName>
</protein>
<accession>A0ACC2F0L2</accession>
<comment type="caution">
    <text evidence="1">The sequence shown here is derived from an EMBL/GenBank/DDBJ whole genome shotgun (WGS) entry which is preliminary data.</text>
</comment>
<evidence type="ECO:0000313" key="1">
    <source>
        <dbReference type="EMBL" id="KAJ7984886.1"/>
    </source>
</evidence>
<keyword evidence="2" id="KW-1185">Reference proteome</keyword>
<sequence length="158" mass="16789">MWARTGGAMRGLWWLATGRGPTIPVAGTVERAVYCCRRDGGGPGGSTTGTRRLGWMSSPFPLWNGGAGRRGRTTYPRRVREALTGLPTSTPPGVTSARAGRPDARRRRVVNGPAKSAQTAPGDASDFLRPGVQSRVRETRAYRGRSGGHGVIGILCTM</sequence>
<evidence type="ECO:0000313" key="2">
    <source>
        <dbReference type="Proteomes" id="UP001157502"/>
    </source>
</evidence>